<dbReference type="GO" id="GO:0008017">
    <property type="term" value="F:microtubule binding"/>
    <property type="evidence" value="ECO:0007669"/>
    <property type="project" value="InterPro"/>
</dbReference>
<gene>
    <name evidence="9" type="ORF">OIU79_023648</name>
</gene>
<evidence type="ECO:0000256" key="4">
    <source>
        <dbReference type="ARBA" id="ARBA00022701"/>
    </source>
</evidence>
<evidence type="ECO:0000256" key="7">
    <source>
        <dbReference type="SAM" id="MobiDB-lite"/>
    </source>
</evidence>
<feature type="domain" description="TPX2 C-terminal" evidence="8">
    <location>
        <begin position="217"/>
        <end position="286"/>
    </location>
</feature>
<dbReference type="GO" id="GO:0005874">
    <property type="term" value="C:microtubule"/>
    <property type="evidence" value="ECO:0007669"/>
    <property type="project" value="UniProtKB-KW"/>
</dbReference>
<feature type="compositionally biased region" description="Polar residues" evidence="7">
    <location>
        <begin position="336"/>
        <end position="356"/>
    </location>
</feature>
<dbReference type="AlphaFoldDB" id="A0A9Q1A9K0"/>
<keyword evidence="10" id="KW-1185">Reference proteome</keyword>
<feature type="region of interest" description="Disordered" evidence="7">
    <location>
        <begin position="280"/>
        <end position="365"/>
    </location>
</feature>
<keyword evidence="6" id="KW-0175">Coiled coil</keyword>
<keyword evidence="5" id="KW-0206">Cytoskeleton</keyword>
<reference evidence="9" key="1">
    <citation type="submission" date="2022-11" db="EMBL/GenBank/DDBJ databases">
        <authorList>
            <person name="Hyden B.L."/>
            <person name="Feng K."/>
            <person name="Yates T."/>
            <person name="Jawdy S."/>
            <person name="Smart L.B."/>
            <person name="Muchero W."/>
        </authorList>
    </citation>
    <scope>NUCLEOTIDE SEQUENCE</scope>
    <source>
        <tissue evidence="9">Shoot tip</tissue>
    </source>
</reference>
<evidence type="ECO:0000256" key="1">
    <source>
        <dbReference type="ARBA" id="ARBA00004245"/>
    </source>
</evidence>
<keyword evidence="3" id="KW-0963">Cytoplasm</keyword>
<comment type="subcellular location">
    <subcellularLocation>
        <location evidence="1">Cytoplasm</location>
        <location evidence="1">Cytoskeleton</location>
    </subcellularLocation>
</comment>
<feature type="region of interest" description="Disordered" evidence="7">
    <location>
        <begin position="166"/>
        <end position="199"/>
    </location>
</feature>
<dbReference type="InterPro" id="IPR044806">
    <property type="entry name" value="WVD2/WDL1-4"/>
</dbReference>
<evidence type="ECO:0000256" key="2">
    <source>
        <dbReference type="ARBA" id="ARBA00005885"/>
    </source>
</evidence>
<dbReference type="Proteomes" id="UP001151532">
    <property type="component" value="Chromosome 13"/>
</dbReference>
<evidence type="ECO:0000259" key="8">
    <source>
        <dbReference type="Pfam" id="PF06886"/>
    </source>
</evidence>
<feature type="region of interest" description="Disordered" evidence="7">
    <location>
        <begin position="60"/>
        <end position="146"/>
    </location>
</feature>
<dbReference type="GO" id="GO:0000226">
    <property type="term" value="P:microtubule cytoskeleton organization"/>
    <property type="evidence" value="ECO:0007669"/>
    <property type="project" value="InterPro"/>
</dbReference>
<sequence length="388" mass="42661">MLGLSFLCSLMGLELKRADMEKKPNGLALKFNGVSHDRVHFAPKISGGVIKAKEYMEKETAEESEKQDVLGVKSTNFDVSEKDDKLGAQKPSDDRNSSSPSLKAGGARNARAHHTVPQPFALATDKRLGGNSSTNSSNAQSPASMKKSQVIGTLNVAFGGFCCHTLSPGKHSPSTARKPLQPDNKKHHDEEDSWSVASSTAVSVRTIKSVTVGTAPTFRSAERAAKRMEYYSKLEEKHRALEKERSQAEERTKEEQEAAIRQLRKNMAYKANPVPNFYYEPPAPKVERKKLPLTRPQSPKLNRRKSCSDAVQTSQEEVGKHCARHRHSISNHKDSNAISTTKAKVQISSQTANGTRKVTGRSKQEHVIAKTVPEKTAELTDADISVHS</sequence>
<dbReference type="PANTHER" id="PTHR46372">
    <property type="entry name" value="PROTEIN WVD2-LIKE 3"/>
    <property type="match status" value="1"/>
</dbReference>
<dbReference type="PANTHER" id="PTHR46372:SF6">
    <property type="entry name" value="PROTEIN WVD2-LIKE 1"/>
    <property type="match status" value="1"/>
</dbReference>
<feature type="coiled-coil region" evidence="6">
    <location>
        <begin position="231"/>
        <end position="266"/>
    </location>
</feature>
<comment type="similarity">
    <text evidence="2">Belongs to the TPX2 family.</text>
</comment>
<name>A0A9Q1A9K0_SALPP</name>
<evidence type="ECO:0000313" key="9">
    <source>
        <dbReference type="EMBL" id="KAJ6762944.1"/>
    </source>
</evidence>
<accession>A0A9Q1A9K0</accession>
<feature type="compositionally biased region" description="Polar residues" evidence="7">
    <location>
        <begin position="130"/>
        <end position="146"/>
    </location>
</feature>
<proteinExistence type="inferred from homology"/>
<dbReference type="Pfam" id="PF06886">
    <property type="entry name" value="TPX2"/>
    <property type="match status" value="1"/>
</dbReference>
<evidence type="ECO:0000256" key="6">
    <source>
        <dbReference type="SAM" id="Coils"/>
    </source>
</evidence>
<dbReference type="OrthoDB" id="1925970at2759"/>
<organism evidence="9 10">
    <name type="scientific">Salix purpurea</name>
    <name type="common">Purple osier willow</name>
    <dbReference type="NCBI Taxonomy" id="77065"/>
    <lineage>
        <taxon>Eukaryota</taxon>
        <taxon>Viridiplantae</taxon>
        <taxon>Streptophyta</taxon>
        <taxon>Embryophyta</taxon>
        <taxon>Tracheophyta</taxon>
        <taxon>Spermatophyta</taxon>
        <taxon>Magnoliopsida</taxon>
        <taxon>eudicotyledons</taxon>
        <taxon>Gunneridae</taxon>
        <taxon>Pentapetalae</taxon>
        <taxon>rosids</taxon>
        <taxon>fabids</taxon>
        <taxon>Malpighiales</taxon>
        <taxon>Salicaceae</taxon>
        <taxon>Saliceae</taxon>
        <taxon>Salix</taxon>
    </lineage>
</organism>
<keyword evidence="4" id="KW-0493">Microtubule</keyword>
<dbReference type="InterPro" id="IPR027329">
    <property type="entry name" value="TPX2_C"/>
</dbReference>
<evidence type="ECO:0000256" key="5">
    <source>
        <dbReference type="ARBA" id="ARBA00023212"/>
    </source>
</evidence>
<comment type="caution">
    <text evidence="9">The sequence shown here is derived from an EMBL/GenBank/DDBJ whole genome shotgun (WGS) entry which is preliminary data.</text>
</comment>
<evidence type="ECO:0000256" key="3">
    <source>
        <dbReference type="ARBA" id="ARBA00022490"/>
    </source>
</evidence>
<feature type="compositionally biased region" description="Basic residues" evidence="7">
    <location>
        <begin position="321"/>
        <end position="330"/>
    </location>
</feature>
<feature type="compositionally biased region" description="Basic and acidic residues" evidence="7">
    <location>
        <begin position="79"/>
        <end position="96"/>
    </location>
</feature>
<dbReference type="EMBL" id="JAPFFK010000005">
    <property type="protein sequence ID" value="KAJ6762944.1"/>
    <property type="molecule type" value="Genomic_DNA"/>
</dbReference>
<evidence type="ECO:0000313" key="10">
    <source>
        <dbReference type="Proteomes" id="UP001151532"/>
    </source>
</evidence>
<reference evidence="9" key="2">
    <citation type="journal article" date="2023" name="Int. J. Mol. Sci.">
        <title>De Novo Assembly and Annotation of 11 Diverse Shrub Willow (Salix) Genomes Reveals Novel Gene Organization in Sex-Linked Regions.</title>
        <authorList>
            <person name="Hyden B."/>
            <person name="Feng K."/>
            <person name="Yates T.B."/>
            <person name="Jawdy S."/>
            <person name="Cereghino C."/>
            <person name="Smart L.B."/>
            <person name="Muchero W."/>
        </authorList>
    </citation>
    <scope>NUCLEOTIDE SEQUENCE</scope>
    <source>
        <tissue evidence="9">Shoot tip</tissue>
    </source>
</reference>
<protein>
    <submittedName>
        <fullName evidence="9">PROTEIN WVD2-LIKE 1</fullName>
    </submittedName>
</protein>